<keyword evidence="3" id="KW-1185">Reference proteome</keyword>
<dbReference type="InterPro" id="IPR045700">
    <property type="entry name" value="Rab3GAP1"/>
</dbReference>
<dbReference type="OrthoDB" id="17346at2759"/>
<evidence type="ECO:0008006" key="4">
    <source>
        <dbReference type="Google" id="ProtNLM"/>
    </source>
</evidence>
<sequence length="293" mass="33067">MASTSKIKEEIIEEEQELEKFDDFTLASSWERFISEIEAVCRQWLCDGPNNLVEKGAVPLTTLYRVKFDLKYNKKSYCLEYCFEINNDGKILDWTDGLHDLQLSFGVKEFLVIAPLSASGVVLDAPEATKLLSSVAIALSNCGCVWPAFVPVHDASRKAYIGIQNMGTVLTRRFEADLIGSQVPIRLMHLEGLYELFVSKFAFYTVDISTGSFMVQFTMKLTYRTPPNDEEDDVNGGDSEINESGDNPENGTHFRAQWDDDCPWAEWYSSEDPIKGEFILVVSLSPNCVMVFL</sequence>
<accession>A0A835H500</accession>
<evidence type="ECO:0000256" key="1">
    <source>
        <dbReference type="SAM" id="MobiDB-lite"/>
    </source>
</evidence>
<evidence type="ECO:0000313" key="3">
    <source>
        <dbReference type="Proteomes" id="UP000631114"/>
    </source>
</evidence>
<gene>
    <name evidence="2" type="ORF">IFM89_022070</name>
</gene>
<feature type="region of interest" description="Disordered" evidence="1">
    <location>
        <begin position="226"/>
        <end position="253"/>
    </location>
</feature>
<dbReference type="EMBL" id="JADFTS010000008">
    <property type="protein sequence ID" value="KAF9593371.1"/>
    <property type="molecule type" value="Genomic_DNA"/>
</dbReference>
<reference evidence="2 3" key="1">
    <citation type="submission" date="2020-10" db="EMBL/GenBank/DDBJ databases">
        <title>The Coptis chinensis genome and diversification of protoberbering-type alkaloids.</title>
        <authorList>
            <person name="Wang B."/>
            <person name="Shu S."/>
            <person name="Song C."/>
            <person name="Liu Y."/>
        </authorList>
    </citation>
    <scope>NUCLEOTIDE SEQUENCE [LARGE SCALE GENOMIC DNA]</scope>
    <source>
        <strain evidence="2">HL-2020</strain>
        <tissue evidence="2">Leaf</tissue>
    </source>
</reference>
<dbReference type="Proteomes" id="UP000631114">
    <property type="component" value="Unassembled WGS sequence"/>
</dbReference>
<comment type="caution">
    <text evidence="2">The sequence shown here is derived from an EMBL/GenBank/DDBJ whole genome shotgun (WGS) entry which is preliminary data.</text>
</comment>
<dbReference type="PANTHER" id="PTHR21422:SF9">
    <property type="entry name" value="RAB3 GTPASE-ACTIVATING PROTEIN CATALYTIC SUBUNIT"/>
    <property type="match status" value="1"/>
</dbReference>
<proteinExistence type="predicted"/>
<organism evidence="2 3">
    <name type="scientific">Coptis chinensis</name>
    <dbReference type="NCBI Taxonomy" id="261450"/>
    <lineage>
        <taxon>Eukaryota</taxon>
        <taxon>Viridiplantae</taxon>
        <taxon>Streptophyta</taxon>
        <taxon>Embryophyta</taxon>
        <taxon>Tracheophyta</taxon>
        <taxon>Spermatophyta</taxon>
        <taxon>Magnoliopsida</taxon>
        <taxon>Ranunculales</taxon>
        <taxon>Ranunculaceae</taxon>
        <taxon>Coptidoideae</taxon>
        <taxon>Coptis</taxon>
    </lineage>
</organism>
<dbReference type="GO" id="GO:0005096">
    <property type="term" value="F:GTPase activator activity"/>
    <property type="evidence" value="ECO:0007669"/>
    <property type="project" value="InterPro"/>
</dbReference>
<feature type="compositionally biased region" description="Acidic residues" evidence="1">
    <location>
        <begin position="228"/>
        <end position="243"/>
    </location>
</feature>
<dbReference type="AlphaFoldDB" id="A0A835H500"/>
<evidence type="ECO:0000313" key="2">
    <source>
        <dbReference type="EMBL" id="KAF9593371.1"/>
    </source>
</evidence>
<dbReference type="PANTHER" id="PTHR21422">
    <property type="entry name" value="RAB3 GTPASE-ACTIVATING PROTEIN CATALYTIC SUBUNIT"/>
    <property type="match status" value="1"/>
</dbReference>
<name>A0A835H500_9MAGN</name>
<protein>
    <recommendedName>
        <fullName evidence="4">Rab3 GTPase-activating protein catalytic subunit</fullName>
    </recommendedName>
</protein>